<keyword evidence="5" id="KW-0560">Oxidoreductase</keyword>
<dbReference type="PANTHER" id="PTHR23026:SF90">
    <property type="entry name" value="IODOTYROSINE DEIODINASE 1"/>
    <property type="match status" value="1"/>
</dbReference>
<keyword evidence="6" id="KW-0472">Membrane</keyword>
<evidence type="ECO:0000256" key="5">
    <source>
        <dbReference type="ARBA" id="ARBA00023002"/>
    </source>
</evidence>
<evidence type="ECO:0000256" key="1">
    <source>
        <dbReference type="ARBA" id="ARBA00001917"/>
    </source>
</evidence>
<proteinExistence type="inferred from homology"/>
<dbReference type="SUPFAM" id="SSF55469">
    <property type="entry name" value="FMN-dependent nitroreductase-like"/>
    <property type="match status" value="1"/>
</dbReference>
<keyword evidence="4" id="KW-0288">FMN</keyword>
<dbReference type="Gene3D" id="3.40.109.10">
    <property type="entry name" value="NADH Oxidase"/>
    <property type="match status" value="1"/>
</dbReference>
<protein>
    <submittedName>
        <fullName evidence="8">Iodotyrosine dehalogenase 1</fullName>
    </submittedName>
</protein>
<evidence type="ECO:0000313" key="8">
    <source>
        <dbReference type="EMBL" id="EFN62384.1"/>
    </source>
</evidence>
<comment type="cofactor">
    <cofactor evidence="1">
        <name>FMN</name>
        <dbReference type="ChEBI" id="CHEBI:58210"/>
    </cofactor>
</comment>
<dbReference type="PANTHER" id="PTHR23026">
    <property type="entry name" value="NADPH NITROREDUCTASE"/>
    <property type="match status" value="1"/>
</dbReference>
<keyword evidence="3" id="KW-0285">Flavoprotein</keyword>
<name>E2AVW2_CAMFO</name>
<evidence type="ECO:0000256" key="3">
    <source>
        <dbReference type="ARBA" id="ARBA00022630"/>
    </source>
</evidence>
<evidence type="ECO:0000256" key="4">
    <source>
        <dbReference type="ARBA" id="ARBA00022643"/>
    </source>
</evidence>
<dbReference type="Proteomes" id="UP000000311">
    <property type="component" value="Unassembled WGS sequence"/>
</dbReference>
<feature type="domain" description="Nitroreductase" evidence="7">
    <location>
        <begin position="86"/>
        <end position="255"/>
    </location>
</feature>
<dbReference type="InterPro" id="IPR050627">
    <property type="entry name" value="Nitroreductase/BluB"/>
</dbReference>
<dbReference type="GO" id="GO:0140616">
    <property type="term" value="F:iodotyrosine deiodinase activity"/>
    <property type="evidence" value="ECO:0007669"/>
    <property type="project" value="UniProtKB-ARBA"/>
</dbReference>
<dbReference type="OrthoDB" id="41362at2759"/>
<evidence type="ECO:0000313" key="9">
    <source>
        <dbReference type="Proteomes" id="UP000000311"/>
    </source>
</evidence>
<evidence type="ECO:0000259" key="7">
    <source>
        <dbReference type="Pfam" id="PF00881"/>
    </source>
</evidence>
<keyword evidence="6" id="KW-0812">Transmembrane</keyword>
<keyword evidence="6" id="KW-1133">Transmembrane helix</keyword>
<dbReference type="GO" id="GO:0005886">
    <property type="term" value="C:plasma membrane"/>
    <property type="evidence" value="ECO:0007669"/>
    <property type="project" value="TreeGrafter"/>
</dbReference>
<dbReference type="Pfam" id="PF00881">
    <property type="entry name" value="Nitroreductase"/>
    <property type="match status" value="1"/>
</dbReference>
<keyword evidence="9" id="KW-1185">Reference proteome</keyword>
<comment type="similarity">
    <text evidence="2">Belongs to the nitroreductase family.</text>
</comment>
<dbReference type="FunFam" id="3.40.109.10:FF:000004">
    <property type="entry name" value="Iodotyrosine deiodinase 1"/>
    <property type="match status" value="1"/>
</dbReference>
<dbReference type="AlphaFoldDB" id="E2AVW2"/>
<accession>E2AVW2</accession>
<gene>
    <name evidence="8" type="ORF">EAG_01574</name>
</gene>
<organism evidence="9">
    <name type="scientific">Camponotus floridanus</name>
    <name type="common">Florida carpenter ant</name>
    <dbReference type="NCBI Taxonomy" id="104421"/>
    <lineage>
        <taxon>Eukaryota</taxon>
        <taxon>Metazoa</taxon>
        <taxon>Ecdysozoa</taxon>
        <taxon>Arthropoda</taxon>
        <taxon>Hexapoda</taxon>
        <taxon>Insecta</taxon>
        <taxon>Pterygota</taxon>
        <taxon>Neoptera</taxon>
        <taxon>Endopterygota</taxon>
        <taxon>Hymenoptera</taxon>
        <taxon>Apocrita</taxon>
        <taxon>Aculeata</taxon>
        <taxon>Formicoidea</taxon>
        <taxon>Formicidae</taxon>
        <taxon>Formicinae</taxon>
        <taxon>Camponotus</taxon>
    </lineage>
</organism>
<dbReference type="EMBL" id="GL443213">
    <property type="protein sequence ID" value="EFN62384.1"/>
    <property type="molecule type" value="Genomic_DNA"/>
</dbReference>
<dbReference type="CDD" id="cd02144">
    <property type="entry name" value="iodotyrosine_dehalogenase"/>
    <property type="match status" value="1"/>
</dbReference>
<dbReference type="InterPro" id="IPR000415">
    <property type="entry name" value="Nitroreductase-like"/>
</dbReference>
<sequence>MFSEYAPFTTKYFYHIVIAVISFVLFNKFFNWSYRRIAPKVDEKLFEDVQEEPALPKDLKHIPYRYIRLPEKEMLSRASEFYQIAAARRTLRYFSANPVPKEVIREIIRAAGTAPSGAHTEPWSFVVVSNQTMKSKIRSIVEQEEEINYRKRMGVKWTVDLSPLRTNWIKEYLTIAPYLILVFKQTYGTLPNGKKKIHYYHEMSVSIACGILITAIQYAGLVTLTSTPLNCGPAIRSLLGRPANEKLVLLLPVGYPAKDATVPDLQRKPLSEILTEIY</sequence>
<reference evidence="8 9" key="1">
    <citation type="journal article" date="2010" name="Science">
        <title>Genomic comparison of the ants Camponotus floridanus and Harpegnathos saltator.</title>
        <authorList>
            <person name="Bonasio R."/>
            <person name="Zhang G."/>
            <person name="Ye C."/>
            <person name="Mutti N.S."/>
            <person name="Fang X."/>
            <person name="Qin N."/>
            <person name="Donahue G."/>
            <person name="Yang P."/>
            <person name="Li Q."/>
            <person name="Li C."/>
            <person name="Zhang P."/>
            <person name="Huang Z."/>
            <person name="Berger S.L."/>
            <person name="Reinberg D."/>
            <person name="Wang J."/>
            <person name="Liebig J."/>
        </authorList>
    </citation>
    <scope>NUCLEOTIDE SEQUENCE [LARGE SCALE GENOMIC DNA]</scope>
    <source>
        <strain evidence="9">C129</strain>
    </source>
</reference>
<evidence type="ECO:0000256" key="2">
    <source>
        <dbReference type="ARBA" id="ARBA00007118"/>
    </source>
</evidence>
<dbReference type="InParanoid" id="E2AVW2"/>
<dbReference type="OMA" id="GANHQPW"/>
<dbReference type="InterPro" id="IPR029479">
    <property type="entry name" value="Nitroreductase"/>
</dbReference>
<feature type="transmembrane region" description="Helical" evidence="6">
    <location>
        <begin position="12"/>
        <end position="30"/>
    </location>
</feature>
<dbReference type="GO" id="GO:0032553">
    <property type="term" value="F:ribonucleotide binding"/>
    <property type="evidence" value="ECO:0007669"/>
    <property type="project" value="UniProtKB-ARBA"/>
</dbReference>
<evidence type="ECO:0000256" key="6">
    <source>
        <dbReference type="SAM" id="Phobius"/>
    </source>
</evidence>
<dbReference type="STRING" id="104421.E2AVW2"/>
<dbReference type="GO" id="GO:0006570">
    <property type="term" value="P:tyrosine metabolic process"/>
    <property type="evidence" value="ECO:0007669"/>
    <property type="project" value="TreeGrafter"/>
</dbReference>